<evidence type="ECO:0000313" key="2">
    <source>
        <dbReference type="EMBL" id="CAA9223763.1"/>
    </source>
</evidence>
<feature type="region of interest" description="Disordered" evidence="1">
    <location>
        <begin position="1"/>
        <end position="145"/>
    </location>
</feature>
<feature type="non-terminal residue" evidence="2">
    <location>
        <position position="1"/>
    </location>
</feature>
<dbReference type="AlphaFoldDB" id="A0A6J4HGF8"/>
<feature type="compositionally biased region" description="Basic residues" evidence="1">
    <location>
        <begin position="1"/>
        <end position="10"/>
    </location>
</feature>
<dbReference type="EMBL" id="CADCTH010000096">
    <property type="protein sequence ID" value="CAA9223763.1"/>
    <property type="molecule type" value="Genomic_DNA"/>
</dbReference>
<accession>A0A6J4HGF8</accession>
<protein>
    <submittedName>
        <fullName evidence="2">Putative lyase</fullName>
    </submittedName>
</protein>
<reference evidence="2" key="1">
    <citation type="submission" date="2020-02" db="EMBL/GenBank/DDBJ databases">
        <authorList>
            <person name="Meier V. D."/>
        </authorList>
    </citation>
    <scope>NUCLEOTIDE SEQUENCE</scope>
    <source>
        <strain evidence="2">AVDCRST_MAG54</strain>
    </source>
</reference>
<feature type="compositionally biased region" description="Basic and acidic residues" evidence="1">
    <location>
        <begin position="83"/>
        <end position="97"/>
    </location>
</feature>
<gene>
    <name evidence="2" type="ORF">AVDCRST_MAG54-694</name>
</gene>
<sequence length="145" mass="16249">ERHDRHRPHHPPGLPPPRRPRGLAGLLPRHPRLRGAQRRRVHGHALAHGRAARAARDVDRPAPAGRRPGHHRRGAPDGLGDDGQGHVREHQPGDHGPRQHLRATPGRQRRRRRGRPGADGPAVGHPRLRPARPRRQHDPHLRGAL</sequence>
<keyword evidence="2" id="KW-0456">Lyase</keyword>
<feature type="compositionally biased region" description="Basic residues" evidence="1">
    <location>
        <begin position="29"/>
        <end position="53"/>
    </location>
</feature>
<organism evidence="2">
    <name type="scientific">uncultured Actinomycetospora sp</name>
    <dbReference type="NCBI Taxonomy" id="1135996"/>
    <lineage>
        <taxon>Bacteria</taxon>
        <taxon>Bacillati</taxon>
        <taxon>Actinomycetota</taxon>
        <taxon>Actinomycetes</taxon>
        <taxon>Pseudonocardiales</taxon>
        <taxon>Pseudonocardiaceae</taxon>
        <taxon>Actinomycetospora</taxon>
        <taxon>environmental samples</taxon>
    </lineage>
</organism>
<feature type="non-terminal residue" evidence="2">
    <location>
        <position position="145"/>
    </location>
</feature>
<feature type="compositionally biased region" description="Basic residues" evidence="1">
    <location>
        <begin position="126"/>
        <end position="135"/>
    </location>
</feature>
<evidence type="ECO:0000256" key="1">
    <source>
        <dbReference type="SAM" id="MobiDB-lite"/>
    </source>
</evidence>
<dbReference type="GO" id="GO:0016829">
    <property type="term" value="F:lyase activity"/>
    <property type="evidence" value="ECO:0007669"/>
    <property type="project" value="UniProtKB-KW"/>
</dbReference>
<feature type="compositionally biased region" description="Basic and acidic residues" evidence="1">
    <location>
        <begin position="136"/>
        <end position="145"/>
    </location>
</feature>
<name>A0A6J4HGF8_9PSEU</name>
<proteinExistence type="predicted"/>